<dbReference type="STRING" id="349161.Dred_2031"/>
<sequence>MPKYAVEGVENMNIKGTLKSFGIYLNGLIDKGYVEDIGVIEKEMAQENIAHYLAAKYEREIPLNDINDIDKAEVNRLYASWSGYIEGFECRRFFVKKNGLILLSSLCMELLYDQDLD</sequence>
<name>A4J645_DESRM</name>
<dbReference type="AlphaFoldDB" id="A4J645"/>
<dbReference type="HOGENOM" id="CLU_2081021_0_0_9"/>
<accession>A4J645</accession>
<evidence type="ECO:0000313" key="1">
    <source>
        <dbReference type="EMBL" id="ABO50548.1"/>
    </source>
</evidence>
<evidence type="ECO:0000313" key="2">
    <source>
        <dbReference type="Proteomes" id="UP000001556"/>
    </source>
</evidence>
<dbReference type="KEGG" id="drm:Dred_2031"/>
<dbReference type="Proteomes" id="UP000001556">
    <property type="component" value="Chromosome"/>
</dbReference>
<protein>
    <submittedName>
        <fullName evidence="1">Uncharacterized protein</fullName>
    </submittedName>
</protein>
<dbReference type="EMBL" id="CP000612">
    <property type="protein sequence ID" value="ABO50548.1"/>
    <property type="molecule type" value="Genomic_DNA"/>
</dbReference>
<proteinExistence type="predicted"/>
<organism evidence="1 2">
    <name type="scientific">Desulforamulus reducens (strain ATCC BAA-1160 / DSM 100696 / MI-1)</name>
    <name type="common">Desulfotomaculum reducens</name>
    <dbReference type="NCBI Taxonomy" id="349161"/>
    <lineage>
        <taxon>Bacteria</taxon>
        <taxon>Bacillati</taxon>
        <taxon>Bacillota</taxon>
        <taxon>Clostridia</taxon>
        <taxon>Eubacteriales</taxon>
        <taxon>Peptococcaceae</taxon>
        <taxon>Desulforamulus</taxon>
    </lineage>
</organism>
<gene>
    <name evidence="1" type="ordered locus">Dred_2031</name>
</gene>
<reference evidence="1 2" key="1">
    <citation type="submission" date="2007-03" db="EMBL/GenBank/DDBJ databases">
        <title>Complete sequence of Desulfotomaculum reducens MI-1.</title>
        <authorList>
            <consortium name="US DOE Joint Genome Institute"/>
            <person name="Copeland A."/>
            <person name="Lucas S."/>
            <person name="Lapidus A."/>
            <person name="Barry K."/>
            <person name="Detter J.C."/>
            <person name="Glavina del Rio T."/>
            <person name="Hammon N."/>
            <person name="Israni S."/>
            <person name="Dalin E."/>
            <person name="Tice H."/>
            <person name="Pitluck S."/>
            <person name="Sims D."/>
            <person name="Brettin T."/>
            <person name="Bruce D."/>
            <person name="Han C."/>
            <person name="Tapia R."/>
            <person name="Schmutz J."/>
            <person name="Larimer F."/>
            <person name="Land M."/>
            <person name="Hauser L."/>
            <person name="Kyrpides N."/>
            <person name="Kim E."/>
            <person name="Tebo B.M."/>
            <person name="Richardson P."/>
        </authorList>
    </citation>
    <scope>NUCLEOTIDE SEQUENCE [LARGE SCALE GENOMIC DNA]</scope>
    <source>
        <strain evidence="1 2">MI-1</strain>
    </source>
</reference>
<keyword evidence="2" id="KW-1185">Reference proteome</keyword>